<dbReference type="RefSeq" id="WP_173175157.1">
    <property type="nucleotide sequence ID" value="NZ_AP023189.1"/>
</dbReference>
<accession>A0A6J4DZ65</accession>
<feature type="transmembrane region" description="Helical" evidence="1">
    <location>
        <begin position="107"/>
        <end position="129"/>
    </location>
</feature>
<dbReference type="InterPro" id="IPR021296">
    <property type="entry name" value="DUF2868"/>
</dbReference>
<evidence type="ECO:0008006" key="6">
    <source>
        <dbReference type="Google" id="ProtNLM"/>
    </source>
</evidence>
<name>A0A6J4DZ65_9PSED</name>
<keyword evidence="1" id="KW-1133">Transmembrane helix</keyword>
<evidence type="ECO:0000256" key="1">
    <source>
        <dbReference type="SAM" id="Phobius"/>
    </source>
</evidence>
<organism evidence="2 4">
    <name type="scientific">Pseudomonas tohonis</name>
    <dbReference type="NCBI Taxonomy" id="2725477"/>
    <lineage>
        <taxon>Bacteria</taxon>
        <taxon>Pseudomonadati</taxon>
        <taxon>Pseudomonadota</taxon>
        <taxon>Gammaproteobacteria</taxon>
        <taxon>Pseudomonadales</taxon>
        <taxon>Pseudomonadaceae</taxon>
        <taxon>Pseudomonas</taxon>
    </lineage>
</organism>
<dbReference type="KEGG" id="ptw:TUM18999_04870"/>
<keyword evidence="1" id="KW-0812">Transmembrane</keyword>
<evidence type="ECO:0000313" key="3">
    <source>
        <dbReference type="EMBL" id="GJN53737.1"/>
    </source>
</evidence>
<feature type="transmembrane region" description="Helical" evidence="1">
    <location>
        <begin position="77"/>
        <end position="98"/>
    </location>
</feature>
<dbReference type="EMBL" id="AP023189">
    <property type="protein sequence ID" value="BCG22296.1"/>
    <property type="molecule type" value="Genomic_DNA"/>
</dbReference>
<keyword evidence="1" id="KW-0472">Membrane</keyword>
<dbReference type="EMBL" id="BQKM01000007">
    <property type="protein sequence ID" value="GJN53737.1"/>
    <property type="molecule type" value="Genomic_DNA"/>
</dbReference>
<evidence type="ECO:0000313" key="2">
    <source>
        <dbReference type="EMBL" id="BCG22296.1"/>
    </source>
</evidence>
<keyword evidence="5" id="KW-1185">Reference proteome</keyword>
<gene>
    <name evidence="2" type="ORF">TUM18999_04870</name>
    <name evidence="3" type="ORF">TUM20286_34890</name>
</gene>
<evidence type="ECO:0000313" key="4">
    <source>
        <dbReference type="Proteomes" id="UP000509383"/>
    </source>
</evidence>
<proteinExistence type="predicted"/>
<dbReference type="Proteomes" id="UP001054892">
    <property type="component" value="Unassembled WGS sequence"/>
</dbReference>
<feature type="transmembrane region" description="Helical" evidence="1">
    <location>
        <begin position="261"/>
        <end position="283"/>
    </location>
</feature>
<reference evidence="2 4" key="1">
    <citation type="submission" date="2020-05" db="EMBL/GenBank/DDBJ databases">
        <title>Characterization of novel class B3 metallo-beta-lactamase from novel Pseudomonas species.</title>
        <authorList>
            <person name="Yamada K."/>
            <person name="Aoki K."/>
            <person name="Ishii Y."/>
        </authorList>
    </citation>
    <scope>NUCLEOTIDE SEQUENCE [LARGE SCALE GENOMIC DNA]</scope>
    <source>
        <strain evidence="2 4">TUM18999</strain>
        <strain evidence="3 5">TUM20286</strain>
    </source>
</reference>
<dbReference type="Pfam" id="PF11067">
    <property type="entry name" value="DUF2868"/>
    <property type="match status" value="1"/>
</dbReference>
<dbReference type="Proteomes" id="UP000509383">
    <property type="component" value="Chromosome"/>
</dbReference>
<dbReference type="AlphaFoldDB" id="A0A6J4DZ65"/>
<evidence type="ECO:0000313" key="5">
    <source>
        <dbReference type="Proteomes" id="UP001054892"/>
    </source>
</evidence>
<protein>
    <recommendedName>
        <fullName evidence="6">DUF2868 domain-containing protein</fullName>
    </recommendedName>
</protein>
<sequence>MTESPPPNLTPLQRLWLTEAVRLREEHAGPLEDGEANRRANAAGGDLAQRIQTRALWLAERDGQLAALLHWLQGARLAFAALLLVALATGATLAVAALGDGQRPVNVFWALGSLLGLHLLMLLGWLLGLVFGGHASILGRLWWWLSTKLARDAAAAQLGPALMVLLQRRRLARWGLGTLVNGLWSLSLGTALLCLLALLATRRYGFVWETTILGSDTFVTLTQALGALPALLGFALPDAGTIRASSDVVAAADARQAWSGWLLGVTLVYGLLPRLLLTALCLWRWHSGRERLDLDLTLPGYGLLRERLQPASERLGVLDADPGLSPPGTTSALPESGSGALLVAIELDDSRPWPPSLPRGVGDAGILDSREQRQRLLEQLTRFPPQRLAIACDPRRSPDRGTLALIGELARCAAATRIWLLPAPPGAALDSLRLGEWHQALSRLELEHADSSPLAWLEKGHD</sequence>
<feature type="transmembrane region" description="Helical" evidence="1">
    <location>
        <begin position="178"/>
        <end position="200"/>
    </location>
</feature>